<evidence type="ECO:0000313" key="5">
    <source>
        <dbReference type="Proteomes" id="UP000705867"/>
    </source>
</evidence>
<dbReference type="Gene3D" id="3.40.710.10">
    <property type="entry name" value="DD-peptidase/beta-lactamase superfamily"/>
    <property type="match status" value="2"/>
</dbReference>
<dbReference type="AlphaFoldDB" id="A0A953M2G2"/>
<dbReference type="EMBL" id="JAIOIV010000127">
    <property type="protein sequence ID" value="MBZ0157727.1"/>
    <property type="molecule type" value="Genomic_DNA"/>
</dbReference>
<proteinExistence type="inferred from homology"/>
<evidence type="ECO:0000313" key="4">
    <source>
        <dbReference type="EMBL" id="MBZ0157727.1"/>
    </source>
</evidence>
<evidence type="ECO:0000256" key="2">
    <source>
        <dbReference type="ARBA" id="ARBA00022801"/>
    </source>
</evidence>
<evidence type="ECO:0000256" key="3">
    <source>
        <dbReference type="SAM" id="SignalP"/>
    </source>
</evidence>
<comment type="similarity">
    <text evidence="1">Belongs to the peptidase S13 family.</text>
</comment>
<dbReference type="NCBIfam" id="TIGR00666">
    <property type="entry name" value="PBP4"/>
    <property type="match status" value="1"/>
</dbReference>
<dbReference type="GO" id="GO:0009002">
    <property type="term" value="F:serine-type D-Ala-D-Ala carboxypeptidase activity"/>
    <property type="evidence" value="ECO:0007669"/>
    <property type="project" value="UniProtKB-EC"/>
</dbReference>
<dbReference type="Gene3D" id="3.50.80.20">
    <property type="entry name" value="D-Ala-D-Ala carboxypeptidase C, peptidase S13"/>
    <property type="match status" value="1"/>
</dbReference>
<dbReference type="PANTHER" id="PTHR30023">
    <property type="entry name" value="D-ALANYL-D-ALANINE CARBOXYPEPTIDASE"/>
    <property type="match status" value="1"/>
</dbReference>
<dbReference type="GO" id="GO:0000270">
    <property type="term" value="P:peptidoglycan metabolic process"/>
    <property type="evidence" value="ECO:0007669"/>
    <property type="project" value="TreeGrafter"/>
</dbReference>
<keyword evidence="4" id="KW-0645">Protease</keyword>
<gene>
    <name evidence="4" type="primary">dacB</name>
    <name evidence="4" type="ORF">K8I29_16145</name>
</gene>
<reference evidence="4" key="1">
    <citation type="journal article" date="2021" name="bioRxiv">
        <title>Unraveling nitrogen, sulfur and carbon metabolic pathways and microbial community transcriptional responses to substrate deprivation and toxicity stresses in a bioreactor mimicking anoxic brackish coastal sediment conditions.</title>
        <authorList>
            <person name="Martins P.D."/>
            <person name="Echeveste M.J."/>
            <person name="Arshad A."/>
            <person name="Kurth J."/>
            <person name="Ouboter H."/>
            <person name="Jetten M.S.M."/>
            <person name="Welte C.U."/>
        </authorList>
    </citation>
    <scope>NUCLEOTIDE SEQUENCE</scope>
    <source>
        <strain evidence="4">MAG_39</strain>
    </source>
</reference>
<dbReference type="GO" id="GO:0006508">
    <property type="term" value="P:proteolysis"/>
    <property type="evidence" value="ECO:0007669"/>
    <property type="project" value="InterPro"/>
</dbReference>
<dbReference type="EC" id="3.4.16.4" evidence="4"/>
<dbReference type="SUPFAM" id="SSF56601">
    <property type="entry name" value="beta-lactamase/transpeptidase-like"/>
    <property type="match status" value="1"/>
</dbReference>
<keyword evidence="3" id="KW-0732">Signal</keyword>
<accession>A0A953M2G2</accession>
<protein>
    <submittedName>
        <fullName evidence="4">D-alanyl-D-alanine carboxypeptidase/D-alanyl-D-alanine-endopeptidase</fullName>
        <ecNumber evidence="4">3.4.16.4</ecNumber>
    </submittedName>
</protein>
<comment type="caution">
    <text evidence="4">The sequence shown here is derived from an EMBL/GenBank/DDBJ whole genome shotgun (WGS) entry which is preliminary data.</text>
</comment>
<reference evidence="4" key="2">
    <citation type="submission" date="2021-08" db="EMBL/GenBank/DDBJ databases">
        <authorList>
            <person name="Dalcin Martins P."/>
        </authorList>
    </citation>
    <scope>NUCLEOTIDE SEQUENCE</scope>
    <source>
        <strain evidence="4">MAG_39</strain>
    </source>
</reference>
<organism evidence="4 5">
    <name type="scientific">Candidatus Nitrobium versatile</name>
    <dbReference type="NCBI Taxonomy" id="2884831"/>
    <lineage>
        <taxon>Bacteria</taxon>
        <taxon>Pseudomonadati</taxon>
        <taxon>Nitrospirota</taxon>
        <taxon>Nitrospiria</taxon>
        <taxon>Nitrospirales</taxon>
        <taxon>Nitrospiraceae</taxon>
        <taxon>Candidatus Nitrobium</taxon>
    </lineage>
</organism>
<name>A0A953M2G2_9BACT</name>
<keyword evidence="2 4" id="KW-0378">Hydrolase</keyword>
<dbReference type="PRINTS" id="PR00922">
    <property type="entry name" value="DADACBPTASE3"/>
</dbReference>
<dbReference type="InterPro" id="IPR000667">
    <property type="entry name" value="Peptidase_S13"/>
</dbReference>
<feature type="signal peptide" evidence="3">
    <location>
        <begin position="1"/>
        <end position="27"/>
    </location>
</feature>
<dbReference type="PANTHER" id="PTHR30023:SF0">
    <property type="entry name" value="PENICILLIN-SENSITIVE CARBOXYPEPTIDASE A"/>
    <property type="match status" value="1"/>
</dbReference>
<dbReference type="InterPro" id="IPR012338">
    <property type="entry name" value="Beta-lactam/transpept-like"/>
</dbReference>
<sequence>MRIGCRIAGIIALFLLFPSCAPLQQRAAFEALFDTPALSSAQWGVAVSSLRTGEILYQREANREFVPASTMKLFTTAAALIRLGPDFRYTTALYTGGLLQDGTLQGNLVIRGSGDPSFSGRFSREGATGVFVQWADALQREGVREIDGDVVGDDTFFDGQYLGNGWSWDDETFGYAAQISGLSFYENSVDVEVSPGEGEGSSAVLRIVPDTRYVTLLNRVITAPAGESGSLHFFRSPGTNVVTVSGRIASGSPVLREMVSVHDPALFSATVLKEVLESKGIRVRGVPVGAGRKGVVPEYTAMRIIASHSSPPLHEIVRIANKWSRNLYAEQLFRTLGKVLGGEGSTARSSEVLKETLSRMGIAPDAVAIYDGSGFSRLNLVTPLHVLSLLGFMARHESFPYFYNSLAIAGVDGILQRRMKGSEAEGRVHAKTGYFRHVRALSGYVTSKGGDMKAFSLLLNNYLGPAAEARALQDGLCSILSRMP</sequence>
<keyword evidence="4" id="KW-0121">Carboxypeptidase</keyword>
<feature type="chain" id="PRO_5036777975" evidence="3">
    <location>
        <begin position="28"/>
        <end position="484"/>
    </location>
</feature>
<dbReference type="Proteomes" id="UP000705867">
    <property type="component" value="Unassembled WGS sequence"/>
</dbReference>
<evidence type="ECO:0000256" key="1">
    <source>
        <dbReference type="ARBA" id="ARBA00006096"/>
    </source>
</evidence>
<dbReference type="Pfam" id="PF02113">
    <property type="entry name" value="Peptidase_S13"/>
    <property type="match status" value="1"/>
</dbReference>